<dbReference type="InterPro" id="IPR006905">
    <property type="entry name" value="Flavin_halogenase"/>
</dbReference>
<reference evidence="2 3" key="1">
    <citation type="journal article" date="2019" name="Int. J. Syst. Evol. Microbiol.">
        <title>The Global Catalogue of Microorganisms (GCM) 10K type strain sequencing project: providing services to taxonomists for standard genome sequencing and annotation.</title>
        <authorList>
            <consortium name="The Broad Institute Genomics Platform"/>
            <consortium name="The Broad Institute Genome Sequencing Center for Infectious Disease"/>
            <person name="Wu L."/>
            <person name="Ma J."/>
        </authorList>
    </citation>
    <scope>NUCLEOTIDE SEQUENCE [LARGE SCALE GENOMIC DNA]</scope>
    <source>
        <strain evidence="2 3">JCM 15089</strain>
    </source>
</reference>
<gene>
    <name evidence="2" type="ORF">GCM10008942_25060</name>
</gene>
<dbReference type="Proteomes" id="UP001499951">
    <property type="component" value="Unassembled WGS sequence"/>
</dbReference>
<keyword evidence="1" id="KW-1133">Transmembrane helix</keyword>
<dbReference type="InterPro" id="IPR033856">
    <property type="entry name" value="Trp_halogen"/>
</dbReference>
<dbReference type="EMBL" id="BAAADD010000006">
    <property type="protein sequence ID" value="GAA0575260.1"/>
    <property type="molecule type" value="Genomic_DNA"/>
</dbReference>
<name>A0ABN1EV12_9PROT</name>
<keyword evidence="1" id="KW-0472">Membrane</keyword>
<dbReference type="Pfam" id="PF04820">
    <property type="entry name" value="Trp_halogenase"/>
    <property type="match status" value="1"/>
</dbReference>
<dbReference type="InterPro" id="IPR036188">
    <property type="entry name" value="FAD/NAD-bd_sf"/>
</dbReference>
<dbReference type="PANTHER" id="PTHR43747">
    <property type="entry name" value="FAD-BINDING PROTEIN"/>
    <property type="match status" value="1"/>
</dbReference>
<evidence type="ECO:0000313" key="3">
    <source>
        <dbReference type="Proteomes" id="UP001499951"/>
    </source>
</evidence>
<dbReference type="InterPro" id="IPR050816">
    <property type="entry name" value="Flavin-dep_Halogenase_NPB"/>
</dbReference>
<feature type="transmembrane region" description="Helical" evidence="1">
    <location>
        <begin position="6"/>
        <end position="27"/>
    </location>
</feature>
<sequence>MDMQPIQNIVIVGGGTAGWLTAAVIAARHQGRIKKGSFSVTLVESPNVPIIGVGEGTWPTIRSTLEKIGVSETDFFRECDAAFKQGGRFARWTTGADDDAYYHPLELPKGFADVNLVPHWLAHEDGTSFCDAVCPQGALCDEGLAPKTIATAEYRGAANYAYHLDAGKFAPFVQRHATSKLGVRHVQADVIKVNQAESGDVVSLETRQAGTVEGDLFVDCSGFAALLLGQTLGVAFKSCQDVLFCDTALAVQVPYLTPDAPMASHTNATAQTAGWIWDIGLPTRRGIGYVYSSRHTTGDDAYETLARYVGPQIKSLTVRKIPIRSGHRETFWKNNVVAVGLAAGFLEPLESSAIVLGELSAKLIAEQMPATREVMDIVAARFNEVTTYRWGRIIDFLKLHYCLTKRTDTQFWIDNVDPAGIPQRLQNLLKLWKTRAPWFLDEFDRLEEVFPAASYQYVLYGMGFRTDVDPDDISATRGMADRLMRDNSMTIQRLKAQMPTNRELVTKIHTYGLQAV</sequence>
<evidence type="ECO:0000313" key="2">
    <source>
        <dbReference type="EMBL" id="GAA0575260.1"/>
    </source>
</evidence>
<dbReference type="Gene3D" id="3.50.50.60">
    <property type="entry name" value="FAD/NAD(P)-binding domain"/>
    <property type="match status" value="1"/>
</dbReference>
<comment type="caution">
    <text evidence="2">The sequence shown here is derived from an EMBL/GenBank/DDBJ whole genome shotgun (WGS) entry which is preliminary data.</text>
</comment>
<dbReference type="PIRSF" id="PIRSF011396">
    <property type="entry name" value="Trp_halogenase"/>
    <property type="match status" value="1"/>
</dbReference>
<keyword evidence="1" id="KW-0812">Transmembrane</keyword>
<dbReference type="PANTHER" id="PTHR43747:SF4">
    <property type="entry name" value="FLAVIN-DEPENDENT TRYPTOPHAN HALOGENASE"/>
    <property type="match status" value="1"/>
</dbReference>
<protein>
    <submittedName>
        <fullName evidence="2">Tryptophan 7-halogenase</fullName>
    </submittedName>
</protein>
<accession>A0ABN1EV12</accession>
<proteinExistence type="predicted"/>
<organism evidence="2 3">
    <name type="scientific">Rhizomicrobium electricum</name>
    <dbReference type="NCBI Taxonomy" id="480070"/>
    <lineage>
        <taxon>Bacteria</taxon>
        <taxon>Pseudomonadati</taxon>
        <taxon>Pseudomonadota</taxon>
        <taxon>Alphaproteobacteria</taxon>
        <taxon>Micropepsales</taxon>
        <taxon>Micropepsaceae</taxon>
        <taxon>Rhizomicrobium</taxon>
    </lineage>
</organism>
<evidence type="ECO:0000256" key="1">
    <source>
        <dbReference type="SAM" id="Phobius"/>
    </source>
</evidence>
<dbReference type="SUPFAM" id="SSF51905">
    <property type="entry name" value="FAD/NAD(P)-binding domain"/>
    <property type="match status" value="1"/>
</dbReference>
<keyword evidence="3" id="KW-1185">Reference proteome</keyword>